<evidence type="ECO:0000256" key="1">
    <source>
        <dbReference type="SAM" id="MobiDB-lite"/>
    </source>
</evidence>
<dbReference type="Proteomes" id="UP000256964">
    <property type="component" value="Unassembled WGS sequence"/>
</dbReference>
<dbReference type="OrthoDB" id="2754478at2759"/>
<dbReference type="AlphaFoldDB" id="A0A371D825"/>
<evidence type="ECO:0000313" key="2">
    <source>
        <dbReference type="EMBL" id="RDX48686.1"/>
    </source>
</evidence>
<evidence type="ECO:0000313" key="3">
    <source>
        <dbReference type="Proteomes" id="UP000256964"/>
    </source>
</evidence>
<protein>
    <submittedName>
        <fullName evidence="2">Uncharacterized protein</fullName>
    </submittedName>
</protein>
<keyword evidence="3" id="KW-1185">Reference proteome</keyword>
<dbReference type="EMBL" id="KZ857410">
    <property type="protein sequence ID" value="RDX48686.1"/>
    <property type="molecule type" value="Genomic_DNA"/>
</dbReference>
<feature type="region of interest" description="Disordered" evidence="1">
    <location>
        <begin position="1"/>
        <end position="27"/>
    </location>
</feature>
<accession>A0A371D825</accession>
<gene>
    <name evidence="2" type="ORF">OH76DRAFT_1352169</name>
</gene>
<name>A0A371D825_9APHY</name>
<feature type="region of interest" description="Disordered" evidence="1">
    <location>
        <begin position="203"/>
        <end position="274"/>
    </location>
</feature>
<sequence length="331" mass="37107">MGPPERTILGSKASVRRPKERLEREERPRRKITVLPTGRQFAVVRMDPLAMVSHLDLDSVAIEEASAIKPKKYLVYLDAPQDLPLPQSQWCRFWVQPVATTLRPAVPEEGITSDMVLPIHPNTQYAKGRRLMNCTPQFPFPHCYLWIRSMMSLRVRTKRGVDVYDNDKAMTVSIDSHVAFMSAWNEDSRRMFALRRAALSSLSGQTPSSEGKLRKSPSPEVVQPNAEHSPSFATLSIPPPLRIYRDGSASSDDEDTSQASDDAESPHAPTLPPIPPLMALAIDTDVFGWAADPKVPFVPLVDLWFELEDHLSPDNIPSPVELWREQETIGA</sequence>
<reference evidence="2 3" key="1">
    <citation type="journal article" date="2018" name="Biotechnol. Biofuels">
        <title>Integrative visual omics of the white-rot fungus Polyporus brumalis exposes the biotechnological potential of its oxidative enzymes for delignifying raw plant biomass.</title>
        <authorList>
            <person name="Miyauchi S."/>
            <person name="Rancon A."/>
            <person name="Drula E."/>
            <person name="Hage H."/>
            <person name="Chaduli D."/>
            <person name="Favel A."/>
            <person name="Grisel S."/>
            <person name="Henrissat B."/>
            <person name="Herpoel-Gimbert I."/>
            <person name="Ruiz-Duenas F.J."/>
            <person name="Chevret D."/>
            <person name="Hainaut M."/>
            <person name="Lin J."/>
            <person name="Wang M."/>
            <person name="Pangilinan J."/>
            <person name="Lipzen A."/>
            <person name="Lesage-Meessen L."/>
            <person name="Navarro D."/>
            <person name="Riley R."/>
            <person name="Grigoriev I.V."/>
            <person name="Zhou S."/>
            <person name="Raouche S."/>
            <person name="Rosso M.N."/>
        </authorList>
    </citation>
    <scope>NUCLEOTIDE SEQUENCE [LARGE SCALE GENOMIC DNA]</scope>
    <source>
        <strain evidence="2 3">BRFM 1820</strain>
    </source>
</reference>
<proteinExistence type="predicted"/>
<organism evidence="2 3">
    <name type="scientific">Lentinus brumalis</name>
    <dbReference type="NCBI Taxonomy" id="2498619"/>
    <lineage>
        <taxon>Eukaryota</taxon>
        <taxon>Fungi</taxon>
        <taxon>Dikarya</taxon>
        <taxon>Basidiomycota</taxon>
        <taxon>Agaricomycotina</taxon>
        <taxon>Agaricomycetes</taxon>
        <taxon>Polyporales</taxon>
        <taxon>Polyporaceae</taxon>
        <taxon>Lentinus</taxon>
    </lineage>
</organism>